<feature type="domain" description="NADH:quinone oxidoreductase/Mrp antiporter transmembrane" evidence="18">
    <location>
        <begin position="107"/>
        <end position="377"/>
    </location>
</feature>
<feature type="transmembrane region" description="Helical" evidence="17">
    <location>
        <begin position="6"/>
        <end position="25"/>
    </location>
</feature>
<evidence type="ECO:0000256" key="14">
    <source>
        <dbReference type="ARBA" id="ARBA00023128"/>
    </source>
</evidence>
<feature type="transmembrane region" description="Helical" evidence="17">
    <location>
        <begin position="331"/>
        <end position="350"/>
    </location>
</feature>
<feature type="transmembrane region" description="Helical" evidence="17">
    <location>
        <begin position="85"/>
        <end position="104"/>
    </location>
</feature>
<dbReference type="GO" id="GO:0042773">
    <property type="term" value="P:ATP synthesis coupled electron transport"/>
    <property type="evidence" value="ECO:0007669"/>
    <property type="project" value="InterPro"/>
</dbReference>
<feature type="transmembrane region" description="Helical" evidence="17">
    <location>
        <begin position="181"/>
        <end position="201"/>
    </location>
</feature>
<feature type="transmembrane region" description="Helical" evidence="17">
    <location>
        <begin position="356"/>
        <end position="377"/>
    </location>
</feature>
<dbReference type="PRINTS" id="PR01437">
    <property type="entry name" value="NUOXDRDTASE4"/>
</dbReference>
<dbReference type="AlphaFoldDB" id="A0A7T4WNZ7"/>
<evidence type="ECO:0000256" key="3">
    <source>
        <dbReference type="ARBA" id="ARBA00009025"/>
    </source>
</evidence>
<dbReference type="EC" id="7.1.1.2" evidence="4 17"/>
<dbReference type="EMBL" id="MT898425">
    <property type="protein sequence ID" value="QQD78151.1"/>
    <property type="molecule type" value="Genomic_DNA"/>
</dbReference>
<dbReference type="Pfam" id="PF00361">
    <property type="entry name" value="Proton_antipo_M"/>
    <property type="match status" value="1"/>
</dbReference>
<feature type="transmembrane region" description="Helical" evidence="17">
    <location>
        <begin position="242"/>
        <end position="265"/>
    </location>
</feature>
<dbReference type="GO" id="GO:0008137">
    <property type="term" value="F:NADH dehydrogenase (ubiquinone) activity"/>
    <property type="evidence" value="ECO:0007669"/>
    <property type="project" value="UniProtKB-UniRule"/>
</dbReference>
<feature type="transmembrane region" description="Helical" evidence="17">
    <location>
        <begin position="32"/>
        <end position="51"/>
    </location>
</feature>
<evidence type="ECO:0000256" key="12">
    <source>
        <dbReference type="ARBA" id="ARBA00023027"/>
    </source>
</evidence>
<evidence type="ECO:0000313" key="19">
    <source>
        <dbReference type="EMBL" id="QQD78151.1"/>
    </source>
</evidence>
<comment type="subcellular location">
    <subcellularLocation>
        <location evidence="2 17">Mitochondrion membrane</location>
        <topology evidence="2 17">Multi-pass membrane protein</topology>
    </subcellularLocation>
</comment>
<keyword evidence="14 17" id="KW-0496">Mitochondrion</keyword>
<comment type="function">
    <text evidence="17">Core subunit of the mitochondrial membrane respiratory chain NADH dehydrogenase (Complex I) which catalyzes electron transfer from NADH through the respiratory chain, using ubiquinone as an electron acceptor. Essential for the catalytic activity and assembly of complex I.</text>
</comment>
<gene>
    <name evidence="19" type="primary">nad4</name>
</gene>
<evidence type="ECO:0000259" key="18">
    <source>
        <dbReference type="Pfam" id="PF00361"/>
    </source>
</evidence>
<evidence type="ECO:0000256" key="9">
    <source>
        <dbReference type="ARBA" id="ARBA00022967"/>
    </source>
</evidence>
<reference evidence="19" key="1">
    <citation type="submission" date="2020-08" db="EMBL/GenBank/DDBJ databases">
        <authorList>
            <person name="Lu H.H."/>
            <person name="He B."/>
            <person name="Huang D.Y."/>
        </authorList>
    </citation>
    <scope>NUCLEOTIDE SEQUENCE</scope>
</reference>
<evidence type="ECO:0000256" key="8">
    <source>
        <dbReference type="ARBA" id="ARBA00022692"/>
    </source>
</evidence>
<dbReference type="InterPro" id="IPR003918">
    <property type="entry name" value="NADH_UbQ_OxRdtase"/>
</dbReference>
<feature type="transmembrane region" description="Helical" evidence="17">
    <location>
        <begin position="139"/>
        <end position="161"/>
    </location>
</feature>
<geneLocation type="mitochondrion" evidence="19"/>
<dbReference type="PANTHER" id="PTHR43507:SF20">
    <property type="entry name" value="NADH-UBIQUINONE OXIDOREDUCTASE CHAIN 4"/>
    <property type="match status" value="1"/>
</dbReference>
<dbReference type="GO" id="GO:0031966">
    <property type="term" value="C:mitochondrial membrane"/>
    <property type="evidence" value="ECO:0007669"/>
    <property type="project" value="UniProtKB-SubCell"/>
</dbReference>
<keyword evidence="10 17" id="KW-0249">Electron transport</keyword>
<dbReference type="GO" id="GO:0048039">
    <property type="term" value="F:ubiquinone binding"/>
    <property type="evidence" value="ECO:0007669"/>
    <property type="project" value="TreeGrafter"/>
</dbReference>
<feature type="transmembrane region" description="Helical" evidence="17">
    <location>
        <begin position="110"/>
        <end position="127"/>
    </location>
</feature>
<feature type="transmembrane region" description="Helical" evidence="17">
    <location>
        <begin position="417"/>
        <end position="439"/>
    </location>
</feature>
<keyword evidence="11 17" id="KW-1133">Transmembrane helix</keyword>
<comment type="function">
    <text evidence="1">Core subunit of the mitochondrial membrane respiratory chain NADH dehydrogenase (Complex I) that is believed to belong to the minimal assembly required for catalysis. Complex I functions in the transfer of electrons from NADH to the respiratory chain. The immediate electron acceptor for the enzyme is believed to be ubiquinone.</text>
</comment>
<reference evidence="19" key="2">
    <citation type="journal article" date="2021" name="Insects">
        <title>Comparative Mitogenomic Analysis of Two Cuckoo Bees (Apoidea: Anthophila: Megachilidae) with Phylogenetic Implications.</title>
        <authorList>
            <person name="Lu H."/>
            <person name="He B."/>
            <person name="Hao Y."/>
            <person name="Zhou Z."/>
            <person name="Su C."/>
            <person name="Huang D."/>
        </authorList>
    </citation>
    <scope>NUCLEOTIDE SEQUENCE</scope>
</reference>
<keyword evidence="7 17" id="KW-0679">Respiratory chain</keyword>
<protein>
    <recommendedName>
        <fullName evidence="5 17">NADH-ubiquinone oxidoreductase chain 4</fullName>
        <ecNumber evidence="4 17">7.1.1.2</ecNumber>
    </recommendedName>
</protein>
<keyword evidence="9" id="KW-1278">Translocase</keyword>
<evidence type="ECO:0000256" key="7">
    <source>
        <dbReference type="ARBA" id="ARBA00022660"/>
    </source>
</evidence>
<evidence type="ECO:0000256" key="13">
    <source>
        <dbReference type="ARBA" id="ARBA00023075"/>
    </source>
</evidence>
<keyword evidence="8 17" id="KW-0812">Transmembrane</keyword>
<organism evidence="19">
    <name type="scientific">Coelioxys fenestrata</name>
    <dbReference type="NCBI Taxonomy" id="621226"/>
    <lineage>
        <taxon>Eukaryota</taxon>
        <taxon>Metazoa</taxon>
        <taxon>Ecdysozoa</taxon>
        <taxon>Arthropoda</taxon>
        <taxon>Hexapoda</taxon>
        <taxon>Insecta</taxon>
        <taxon>Pterygota</taxon>
        <taxon>Neoptera</taxon>
        <taxon>Endopterygota</taxon>
        <taxon>Hymenoptera</taxon>
        <taxon>Apocrita</taxon>
        <taxon>Aculeata</taxon>
        <taxon>Apoidea</taxon>
        <taxon>Anthophila</taxon>
        <taxon>Megachilidae</taxon>
        <taxon>Megachilinae</taxon>
        <taxon>Coelioxys</taxon>
    </lineage>
</organism>
<evidence type="ECO:0000256" key="6">
    <source>
        <dbReference type="ARBA" id="ARBA00022448"/>
    </source>
</evidence>
<comment type="catalytic activity">
    <reaction evidence="16 17">
        <text>a ubiquinone + NADH + 5 H(+)(in) = a ubiquinol + NAD(+) + 4 H(+)(out)</text>
        <dbReference type="Rhea" id="RHEA:29091"/>
        <dbReference type="Rhea" id="RHEA-COMP:9565"/>
        <dbReference type="Rhea" id="RHEA-COMP:9566"/>
        <dbReference type="ChEBI" id="CHEBI:15378"/>
        <dbReference type="ChEBI" id="CHEBI:16389"/>
        <dbReference type="ChEBI" id="CHEBI:17976"/>
        <dbReference type="ChEBI" id="CHEBI:57540"/>
        <dbReference type="ChEBI" id="CHEBI:57945"/>
        <dbReference type="EC" id="7.1.1.2"/>
    </reaction>
</comment>
<dbReference type="InterPro" id="IPR001750">
    <property type="entry name" value="ND/Mrp_TM"/>
</dbReference>
<keyword evidence="6 17" id="KW-0813">Transport</keyword>
<feature type="transmembrane region" description="Helical" evidence="17">
    <location>
        <begin position="272"/>
        <end position="292"/>
    </location>
</feature>
<keyword evidence="13 17" id="KW-0830">Ubiquinone</keyword>
<comment type="similarity">
    <text evidence="3 17">Belongs to the complex I subunit 4 family.</text>
</comment>
<evidence type="ECO:0000256" key="16">
    <source>
        <dbReference type="ARBA" id="ARBA00049551"/>
    </source>
</evidence>
<evidence type="ECO:0000256" key="15">
    <source>
        <dbReference type="ARBA" id="ARBA00023136"/>
    </source>
</evidence>
<evidence type="ECO:0000256" key="10">
    <source>
        <dbReference type="ARBA" id="ARBA00022982"/>
    </source>
</evidence>
<dbReference type="PANTHER" id="PTHR43507">
    <property type="entry name" value="NADH-UBIQUINONE OXIDOREDUCTASE CHAIN 4"/>
    <property type="match status" value="1"/>
</dbReference>
<keyword evidence="12 17" id="KW-0520">NAD</keyword>
<evidence type="ECO:0000256" key="5">
    <source>
        <dbReference type="ARBA" id="ARBA00021006"/>
    </source>
</evidence>
<evidence type="ECO:0000256" key="17">
    <source>
        <dbReference type="RuleBase" id="RU003297"/>
    </source>
</evidence>
<evidence type="ECO:0000256" key="11">
    <source>
        <dbReference type="ARBA" id="ARBA00022989"/>
    </source>
</evidence>
<feature type="transmembrane region" description="Helical" evidence="17">
    <location>
        <begin position="213"/>
        <end position="236"/>
    </location>
</feature>
<proteinExistence type="inferred from homology"/>
<evidence type="ECO:0000256" key="2">
    <source>
        <dbReference type="ARBA" id="ARBA00004225"/>
    </source>
</evidence>
<feature type="transmembrane region" description="Helical" evidence="17">
    <location>
        <begin position="57"/>
        <end position="78"/>
    </location>
</feature>
<name>A0A7T4WNZ7_9HYME</name>
<evidence type="ECO:0000256" key="1">
    <source>
        <dbReference type="ARBA" id="ARBA00003257"/>
    </source>
</evidence>
<sequence length="440" mass="51495">MLTPMILLMIIMFMVIMLNLTKNFYFFGVSLFFLSFFFISNVNFFVSWYMISFGFSLNFYSLGLILLTLWIMGLVFMMLKDELELLSCLNLLSFTLLIMIINFYTVNVLIFYFMFEVSLLMMFLLIMKWGRGVLRLMASYYLMFYTLFFSLPFLVMMMLMLNEYGIDGFLLFELESMDLDTMMFLYFIMTFLVKMPVFLLHHWLLKAHVEAPVYGSMILAGIMLKLGSYGLLRFMMIFSDKFNELGCVLIEYGILGSIILSFLCFRQVDMKALVAMSSVVHMNFMLSSMMTLSMIGMLGAYMIMVAHGLCSSGLFYILNFSYQYSNSRLMIINKGVMICSPIMSLMWFLMCSSNMAAPLSLNLVGEIFMLISLVCYLKIICFELFFYCLLSFMYSLYLFSYVNHGELNFNLMMSGKMINYLISLFHWIPLNLMIFNLFIF</sequence>
<feature type="transmembrane region" description="Helical" evidence="17">
    <location>
        <begin position="384"/>
        <end position="402"/>
    </location>
</feature>
<evidence type="ECO:0000256" key="4">
    <source>
        <dbReference type="ARBA" id="ARBA00012944"/>
    </source>
</evidence>
<feature type="transmembrane region" description="Helical" evidence="17">
    <location>
        <begin position="298"/>
        <end position="319"/>
    </location>
</feature>
<dbReference type="GO" id="GO:0015990">
    <property type="term" value="P:electron transport coupled proton transport"/>
    <property type="evidence" value="ECO:0007669"/>
    <property type="project" value="TreeGrafter"/>
</dbReference>
<dbReference type="GO" id="GO:0003954">
    <property type="term" value="F:NADH dehydrogenase activity"/>
    <property type="evidence" value="ECO:0007669"/>
    <property type="project" value="TreeGrafter"/>
</dbReference>
<accession>A0A7T4WNZ7</accession>
<keyword evidence="15 17" id="KW-0472">Membrane</keyword>